<organism evidence="1">
    <name type="scientific">Arundo donax</name>
    <name type="common">Giant reed</name>
    <name type="synonym">Donax arundinaceus</name>
    <dbReference type="NCBI Taxonomy" id="35708"/>
    <lineage>
        <taxon>Eukaryota</taxon>
        <taxon>Viridiplantae</taxon>
        <taxon>Streptophyta</taxon>
        <taxon>Embryophyta</taxon>
        <taxon>Tracheophyta</taxon>
        <taxon>Spermatophyta</taxon>
        <taxon>Magnoliopsida</taxon>
        <taxon>Liliopsida</taxon>
        <taxon>Poales</taxon>
        <taxon>Poaceae</taxon>
        <taxon>PACMAD clade</taxon>
        <taxon>Arundinoideae</taxon>
        <taxon>Arundineae</taxon>
        <taxon>Arundo</taxon>
    </lineage>
</organism>
<evidence type="ECO:0000313" key="1">
    <source>
        <dbReference type="EMBL" id="JAD61143.1"/>
    </source>
</evidence>
<dbReference type="AlphaFoldDB" id="A0A0A9BG97"/>
<protein>
    <submittedName>
        <fullName evidence="1">Uncharacterized protein</fullName>
    </submittedName>
</protein>
<name>A0A0A9BG97_ARUDO</name>
<accession>A0A0A9BG97</accession>
<dbReference type="EMBL" id="GBRH01236752">
    <property type="protein sequence ID" value="JAD61143.1"/>
    <property type="molecule type" value="Transcribed_RNA"/>
</dbReference>
<reference evidence="1" key="1">
    <citation type="submission" date="2014-09" db="EMBL/GenBank/DDBJ databases">
        <authorList>
            <person name="Magalhaes I.L.F."/>
            <person name="Oliveira U."/>
            <person name="Santos F.R."/>
            <person name="Vidigal T.H.D.A."/>
            <person name="Brescovit A.D."/>
            <person name="Santos A.J."/>
        </authorList>
    </citation>
    <scope>NUCLEOTIDE SEQUENCE</scope>
    <source>
        <tissue evidence="1">Shoot tissue taken approximately 20 cm above the soil surface</tissue>
    </source>
</reference>
<reference evidence="1" key="2">
    <citation type="journal article" date="2015" name="Data Brief">
        <title>Shoot transcriptome of the giant reed, Arundo donax.</title>
        <authorList>
            <person name="Barrero R.A."/>
            <person name="Guerrero F.D."/>
            <person name="Moolhuijzen P."/>
            <person name="Goolsby J.A."/>
            <person name="Tidwell J."/>
            <person name="Bellgard S.E."/>
            <person name="Bellgard M.I."/>
        </authorList>
    </citation>
    <scope>NUCLEOTIDE SEQUENCE</scope>
    <source>
        <tissue evidence="1">Shoot tissue taken approximately 20 cm above the soil surface</tissue>
    </source>
</reference>
<proteinExistence type="predicted"/>
<sequence length="42" mass="4976">MPFHLLPFSLSSRGCWPHVAATSSRRCRHWRPRPTVVQWFPS</sequence>